<dbReference type="AlphaFoldDB" id="A0A7S3FD73"/>
<dbReference type="EMBL" id="HBHX01060490">
    <property type="protein sequence ID" value="CAE0140730.1"/>
    <property type="molecule type" value="Transcribed_RNA"/>
</dbReference>
<proteinExistence type="predicted"/>
<sequence>MQLRFDVVVPEGAGAGTWLLVNCEQQRCMLVIPDGTSPGDTLSCAPAWRPSEIAPPHRSATGQVTIEVPLGVDPGEHVTATTAGGRTVQFTVPHNLPASRKMRLSLPSVEVAWDGCVASDSRVL</sequence>
<reference evidence="1" key="1">
    <citation type="submission" date="2021-01" db="EMBL/GenBank/DDBJ databases">
        <authorList>
            <person name="Corre E."/>
            <person name="Pelletier E."/>
            <person name="Niang G."/>
            <person name="Scheremetjew M."/>
            <person name="Finn R."/>
            <person name="Kale V."/>
            <person name="Holt S."/>
            <person name="Cochrane G."/>
            <person name="Meng A."/>
            <person name="Brown T."/>
            <person name="Cohen L."/>
        </authorList>
    </citation>
    <scope>NUCLEOTIDE SEQUENCE</scope>
    <source>
        <strain evidence="1">CCMP281</strain>
    </source>
</reference>
<protein>
    <submittedName>
        <fullName evidence="1">Uncharacterized protein</fullName>
    </submittedName>
</protein>
<accession>A0A7S3FD73</accession>
<organism evidence="1">
    <name type="scientific">Haptolina ericina</name>
    <dbReference type="NCBI Taxonomy" id="156174"/>
    <lineage>
        <taxon>Eukaryota</taxon>
        <taxon>Haptista</taxon>
        <taxon>Haptophyta</taxon>
        <taxon>Prymnesiophyceae</taxon>
        <taxon>Prymnesiales</taxon>
        <taxon>Prymnesiaceae</taxon>
        <taxon>Haptolina</taxon>
    </lineage>
</organism>
<name>A0A7S3FD73_9EUKA</name>
<evidence type="ECO:0000313" key="1">
    <source>
        <dbReference type="EMBL" id="CAE0140730.1"/>
    </source>
</evidence>
<gene>
    <name evidence="1" type="ORF">HERI1096_LOCUS33443</name>
</gene>